<keyword evidence="2" id="KW-0732">Signal</keyword>
<dbReference type="Proteomes" id="UP001176521">
    <property type="component" value="Unassembled WGS sequence"/>
</dbReference>
<feature type="chain" id="PRO_5042881536" evidence="2">
    <location>
        <begin position="23"/>
        <end position="82"/>
    </location>
</feature>
<dbReference type="AlphaFoldDB" id="A0AAN6JLH0"/>
<feature type="region of interest" description="Disordered" evidence="1">
    <location>
        <begin position="50"/>
        <end position="82"/>
    </location>
</feature>
<keyword evidence="4" id="KW-1185">Reference proteome</keyword>
<gene>
    <name evidence="3" type="ORF">OC842_002292</name>
</gene>
<sequence length="82" mass="8587">MKLTSFLHALLAVAAIATHAKASTTPAINVAADIPNPVQAEQTEVKVRYIPTRTTSVPQARAGPADPGSSEWPKASKNKKPA</sequence>
<evidence type="ECO:0000256" key="1">
    <source>
        <dbReference type="SAM" id="MobiDB-lite"/>
    </source>
</evidence>
<organism evidence="3 4">
    <name type="scientific">Tilletia horrida</name>
    <dbReference type="NCBI Taxonomy" id="155126"/>
    <lineage>
        <taxon>Eukaryota</taxon>
        <taxon>Fungi</taxon>
        <taxon>Dikarya</taxon>
        <taxon>Basidiomycota</taxon>
        <taxon>Ustilaginomycotina</taxon>
        <taxon>Exobasidiomycetes</taxon>
        <taxon>Tilletiales</taxon>
        <taxon>Tilletiaceae</taxon>
        <taxon>Tilletia</taxon>
    </lineage>
</organism>
<proteinExistence type="predicted"/>
<accession>A0AAN6JLH0</accession>
<comment type="caution">
    <text evidence="3">The sequence shown here is derived from an EMBL/GenBank/DDBJ whole genome shotgun (WGS) entry which is preliminary data.</text>
</comment>
<evidence type="ECO:0000313" key="4">
    <source>
        <dbReference type="Proteomes" id="UP001176521"/>
    </source>
</evidence>
<name>A0AAN6JLH0_9BASI</name>
<protein>
    <submittedName>
        <fullName evidence="3">Uncharacterized protein</fullName>
    </submittedName>
</protein>
<dbReference type="EMBL" id="JAPDMQ010000094">
    <property type="protein sequence ID" value="KAK0535517.1"/>
    <property type="molecule type" value="Genomic_DNA"/>
</dbReference>
<evidence type="ECO:0000313" key="3">
    <source>
        <dbReference type="EMBL" id="KAK0535517.1"/>
    </source>
</evidence>
<evidence type="ECO:0000256" key="2">
    <source>
        <dbReference type="SAM" id="SignalP"/>
    </source>
</evidence>
<feature type="signal peptide" evidence="2">
    <location>
        <begin position="1"/>
        <end position="22"/>
    </location>
</feature>
<reference evidence="3" key="1">
    <citation type="journal article" date="2023" name="PhytoFront">
        <title>Draft Genome Resources of Seven Strains of Tilletia horrida, Causal Agent of Kernel Smut of Rice.</title>
        <authorList>
            <person name="Khanal S."/>
            <person name="Antony Babu S."/>
            <person name="Zhou X.G."/>
        </authorList>
    </citation>
    <scope>NUCLEOTIDE SEQUENCE</scope>
    <source>
        <strain evidence="3">TX3</strain>
    </source>
</reference>